<name>A0A8J2K382_9HEXA</name>
<evidence type="ECO:0000313" key="1">
    <source>
        <dbReference type="EMBL" id="CAG7718823.1"/>
    </source>
</evidence>
<comment type="caution">
    <text evidence="1">The sequence shown here is derived from an EMBL/GenBank/DDBJ whole genome shotgun (WGS) entry which is preliminary data.</text>
</comment>
<proteinExistence type="predicted"/>
<dbReference type="EMBL" id="CAJVCH010056232">
    <property type="protein sequence ID" value="CAG7718823.1"/>
    <property type="molecule type" value="Genomic_DNA"/>
</dbReference>
<dbReference type="AlphaFoldDB" id="A0A8J2K382"/>
<protein>
    <submittedName>
        <fullName evidence="1">Uncharacterized protein</fullName>
    </submittedName>
</protein>
<dbReference type="Proteomes" id="UP000708208">
    <property type="component" value="Unassembled WGS sequence"/>
</dbReference>
<organism evidence="1 2">
    <name type="scientific">Allacma fusca</name>
    <dbReference type="NCBI Taxonomy" id="39272"/>
    <lineage>
        <taxon>Eukaryota</taxon>
        <taxon>Metazoa</taxon>
        <taxon>Ecdysozoa</taxon>
        <taxon>Arthropoda</taxon>
        <taxon>Hexapoda</taxon>
        <taxon>Collembola</taxon>
        <taxon>Symphypleona</taxon>
        <taxon>Sminthuridae</taxon>
        <taxon>Allacma</taxon>
    </lineage>
</organism>
<keyword evidence="2" id="KW-1185">Reference proteome</keyword>
<reference evidence="1" key="1">
    <citation type="submission" date="2021-06" db="EMBL/GenBank/DDBJ databases">
        <authorList>
            <person name="Hodson N. C."/>
            <person name="Mongue J. A."/>
            <person name="Jaron S. K."/>
        </authorList>
    </citation>
    <scope>NUCLEOTIDE SEQUENCE</scope>
</reference>
<gene>
    <name evidence="1" type="ORF">AFUS01_LOCUS8192</name>
</gene>
<evidence type="ECO:0000313" key="2">
    <source>
        <dbReference type="Proteomes" id="UP000708208"/>
    </source>
</evidence>
<accession>A0A8J2K382</accession>
<feature type="non-terminal residue" evidence="1">
    <location>
        <position position="1"/>
    </location>
</feature>
<sequence length="65" mass="6659">MVGNCGCFGDLDEAPINLAGVVRPGHRCGRFQEVFCDREVPASVESSAWVIALGVGAGVVAVGVL</sequence>